<protein>
    <submittedName>
        <fullName evidence="1">Uncharacterized protein</fullName>
    </submittedName>
</protein>
<organism evidence="1 2">
    <name type="scientific">Sorangium cellulosum</name>
    <name type="common">Polyangium cellulosum</name>
    <dbReference type="NCBI Taxonomy" id="56"/>
    <lineage>
        <taxon>Bacteria</taxon>
        <taxon>Pseudomonadati</taxon>
        <taxon>Myxococcota</taxon>
        <taxon>Polyangia</taxon>
        <taxon>Polyangiales</taxon>
        <taxon>Polyangiaceae</taxon>
        <taxon>Sorangium</taxon>
    </lineage>
</organism>
<dbReference type="EMBL" id="CP012670">
    <property type="protein sequence ID" value="AUX22719.1"/>
    <property type="molecule type" value="Genomic_DNA"/>
</dbReference>
<evidence type="ECO:0000313" key="2">
    <source>
        <dbReference type="Proteomes" id="UP000295781"/>
    </source>
</evidence>
<gene>
    <name evidence="1" type="ORF">SOCEGT47_032250</name>
</gene>
<proteinExistence type="predicted"/>
<evidence type="ECO:0000313" key="1">
    <source>
        <dbReference type="EMBL" id="AUX22719.1"/>
    </source>
</evidence>
<name>A0A4P2Q0L0_SORCE</name>
<dbReference type="OrthoDB" id="5528494at2"/>
<dbReference type="AlphaFoldDB" id="A0A4P2Q0L0"/>
<accession>A0A4P2Q0L0</accession>
<sequence length="305" mass="34281">MATISRNLWHLGFVDLVRARAPASISVQPEVQLTIEPQRADMLLLRKEGASHGVGDATVLRGLWPLLGTDTVLEYKSPVESAFRRGDLLRLWGYGVQYHVDQIERLSGYRALTLVLVVASITRTFLRELAEMDWSLVRLGGGYGRIDGAVYATYLVVTDEVAEAEQDDFLRIFSHRRVLGPEARRWLQRWMKPEDGTMQSVEEMEGYDEMLQKLLDSLPAERRLAGLTPEEVLSAYPPEQRVAGLAPEQRLAGLAPEQRLAGLAPEQQLLAVSDAVLRGMPDEYLRSLPAEVQDAIRRRIGRPSR</sequence>
<dbReference type="RefSeq" id="WP_129347835.1">
    <property type="nucleotide sequence ID" value="NZ_CP012670.1"/>
</dbReference>
<dbReference type="Proteomes" id="UP000295781">
    <property type="component" value="Chromosome"/>
</dbReference>
<reference evidence="1 2" key="1">
    <citation type="submission" date="2015-09" db="EMBL/GenBank/DDBJ databases">
        <title>Sorangium comparison.</title>
        <authorList>
            <person name="Zaburannyi N."/>
            <person name="Bunk B."/>
            <person name="Overmann J."/>
            <person name="Mueller R."/>
        </authorList>
    </citation>
    <scope>NUCLEOTIDE SEQUENCE [LARGE SCALE GENOMIC DNA]</scope>
    <source>
        <strain evidence="1 2">So ceGT47</strain>
    </source>
</reference>